<reference evidence="2" key="1">
    <citation type="submission" date="2023-05" db="EMBL/GenBank/DDBJ databases">
        <title>Genome and transcriptome analyses reveal genes involved in the formation of fine ridges on petal epidermal cells in Hibiscus trionum.</title>
        <authorList>
            <person name="Koshimizu S."/>
            <person name="Masuda S."/>
            <person name="Ishii T."/>
            <person name="Shirasu K."/>
            <person name="Hoshino A."/>
            <person name="Arita M."/>
        </authorList>
    </citation>
    <scope>NUCLEOTIDE SEQUENCE</scope>
    <source>
        <strain evidence="2">Hamamatsu line</strain>
    </source>
</reference>
<dbReference type="Proteomes" id="UP001165190">
    <property type="component" value="Unassembled WGS sequence"/>
</dbReference>
<dbReference type="Gene3D" id="3.60.10.10">
    <property type="entry name" value="Endonuclease/exonuclease/phosphatase"/>
    <property type="match status" value="1"/>
</dbReference>
<dbReference type="SUPFAM" id="SSF56219">
    <property type="entry name" value="DNase I-like"/>
    <property type="match status" value="1"/>
</dbReference>
<evidence type="ECO:0000313" key="3">
    <source>
        <dbReference type="Proteomes" id="UP001165190"/>
    </source>
</evidence>
<dbReference type="PANTHER" id="PTHR35218">
    <property type="entry name" value="RNASE H DOMAIN-CONTAINING PROTEIN"/>
    <property type="match status" value="1"/>
</dbReference>
<dbReference type="GO" id="GO:0003824">
    <property type="term" value="F:catalytic activity"/>
    <property type="evidence" value="ECO:0007669"/>
    <property type="project" value="InterPro"/>
</dbReference>
<dbReference type="AlphaFoldDB" id="A0A9W7JIY1"/>
<dbReference type="InterPro" id="IPR005135">
    <property type="entry name" value="Endo/exonuclease/phosphatase"/>
</dbReference>
<evidence type="ECO:0000259" key="1">
    <source>
        <dbReference type="Pfam" id="PF03372"/>
    </source>
</evidence>
<protein>
    <recommendedName>
        <fullName evidence="1">Endonuclease/exonuclease/phosphatase domain-containing protein</fullName>
    </recommendedName>
</protein>
<organism evidence="2 3">
    <name type="scientific">Hibiscus trionum</name>
    <name type="common">Flower of an hour</name>
    <dbReference type="NCBI Taxonomy" id="183268"/>
    <lineage>
        <taxon>Eukaryota</taxon>
        <taxon>Viridiplantae</taxon>
        <taxon>Streptophyta</taxon>
        <taxon>Embryophyta</taxon>
        <taxon>Tracheophyta</taxon>
        <taxon>Spermatophyta</taxon>
        <taxon>Magnoliopsida</taxon>
        <taxon>eudicotyledons</taxon>
        <taxon>Gunneridae</taxon>
        <taxon>Pentapetalae</taxon>
        <taxon>rosids</taxon>
        <taxon>malvids</taxon>
        <taxon>Malvales</taxon>
        <taxon>Malvaceae</taxon>
        <taxon>Malvoideae</taxon>
        <taxon>Hibiscus</taxon>
    </lineage>
</organism>
<dbReference type="InterPro" id="IPR036691">
    <property type="entry name" value="Endo/exonu/phosph_ase_sf"/>
</dbReference>
<comment type="caution">
    <text evidence="2">The sequence shown here is derived from an EMBL/GenBank/DDBJ whole genome shotgun (WGS) entry which is preliminary data.</text>
</comment>
<dbReference type="Pfam" id="PF03372">
    <property type="entry name" value="Exo_endo_phos"/>
    <property type="match status" value="1"/>
</dbReference>
<dbReference type="OrthoDB" id="1001695at2759"/>
<evidence type="ECO:0000313" key="2">
    <source>
        <dbReference type="EMBL" id="GMJ12449.1"/>
    </source>
</evidence>
<dbReference type="EMBL" id="BSYR01000064">
    <property type="protein sequence ID" value="GMJ12449.1"/>
    <property type="molecule type" value="Genomic_DNA"/>
</dbReference>
<proteinExistence type="predicted"/>
<dbReference type="PANTHER" id="PTHR35218:SF9">
    <property type="entry name" value="ENDONUCLEASE_EXONUCLEASE_PHOSPHATASE DOMAIN-CONTAINING PROTEIN"/>
    <property type="match status" value="1"/>
</dbReference>
<gene>
    <name evidence="2" type="ORF">HRI_004914100</name>
</gene>
<accession>A0A9W7JIY1</accession>
<name>A0A9W7JIY1_HIBTR</name>
<feature type="domain" description="Endonuclease/exonuclease/phosphatase" evidence="1">
    <location>
        <begin position="5"/>
        <end position="195"/>
    </location>
</feature>
<keyword evidence="3" id="KW-1185">Reference proteome</keyword>
<sequence length="197" mass="22719">MSMLFWNSQGAASAPFRRVFRMIVQEHRPLVVSLFEPRVSGIQVDKVVAAFGFNRSFRIEAHGFSGGLWLLWRELVRLDILTVSNQFLHGRYKLEAFDRWIFFTFVYASPEVAKRKCLWGQLNPGMGHHWVLRGDFNVILSSNERRGCSKFGGGDSLIFVEFLFDAELMDLGFLGVPFTWNQGDLYDRLDRCLGNTK</sequence>